<dbReference type="EMBL" id="CM056744">
    <property type="protein sequence ID" value="KAJ8665850.1"/>
    <property type="molecule type" value="Genomic_DNA"/>
</dbReference>
<keyword evidence="2" id="KW-1185">Reference proteome</keyword>
<proteinExistence type="predicted"/>
<organism evidence="1 2">
    <name type="scientific">Eretmocerus hayati</name>
    <dbReference type="NCBI Taxonomy" id="131215"/>
    <lineage>
        <taxon>Eukaryota</taxon>
        <taxon>Metazoa</taxon>
        <taxon>Ecdysozoa</taxon>
        <taxon>Arthropoda</taxon>
        <taxon>Hexapoda</taxon>
        <taxon>Insecta</taxon>
        <taxon>Pterygota</taxon>
        <taxon>Neoptera</taxon>
        <taxon>Endopterygota</taxon>
        <taxon>Hymenoptera</taxon>
        <taxon>Apocrita</taxon>
        <taxon>Proctotrupomorpha</taxon>
        <taxon>Chalcidoidea</taxon>
        <taxon>Aphelinidae</taxon>
        <taxon>Aphelininae</taxon>
        <taxon>Eretmocerus</taxon>
    </lineage>
</organism>
<name>A0ACC2N871_9HYME</name>
<accession>A0ACC2N871</accession>
<reference evidence="1" key="1">
    <citation type="submission" date="2023-04" db="EMBL/GenBank/DDBJ databases">
        <title>A chromosome-level genome assembly of the parasitoid wasp Eretmocerus hayati.</title>
        <authorList>
            <person name="Zhong Y."/>
            <person name="Liu S."/>
            <person name="Liu Y."/>
        </authorList>
    </citation>
    <scope>NUCLEOTIDE SEQUENCE</scope>
    <source>
        <strain evidence="1">ZJU_SS_LIU_2023</strain>
    </source>
</reference>
<dbReference type="Proteomes" id="UP001239111">
    <property type="component" value="Chromosome 4"/>
</dbReference>
<comment type="caution">
    <text evidence="1">The sequence shown here is derived from an EMBL/GenBank/DDBJ whole genome shotgun (WGS) entry which is preliminary data.</text>
</comment>
<sequence length="107" mass="12192">MEKQCSRIDIWSSKDLVQYYMSDRFKEDFSKTRVIIDGTEIYIERSGDPLIQQSSFSVHKNHATLKGAVGSTSGGLISYRSSLHEGSTSDRQLVERCNFNLRLDLVI</sequence>
<protein>
    <submittedName>
        <fullName evidence="1">Uncharacterized protein</fullName>
    </submittedName>
</protein>
<evidence type="ECO:0000313" key="1">
    <source>
        <dbReference type="EMBL" id="KAJ8665850.1"/>
    </source>
</evidence>
<evidence type="ECO:0000313" key="2">
    <source>
        <dbReference type="Proteomes" id="UP001239111"/>
    </source>
</evidence>
<gene>
    <name evidence="1" type="ORF">QAD02_007512</name>
</gene>